<keyword evidence="3" id="KW-1185">Reference proteome</keyword>
<dbReference type="InterPro" id="IPR004401">
    <property type="entry name" value="YbaB/EbfC"/>
</dbReference>
<dbReference type="EMBL" id="JAJVCN010000003">
    <property type="protein sequence ID" value="MCE7008535.1"/>
    <property type="molecule type" value="Genomic_DNA"/>
</dbReference>
<accession>A0ABS8ZL58</accession>
<gene>
    <name evidence="2" type="ORF">LWC34_37845</name>
</gene>
<evidence type="ECO:0000313" key="2">
    <source>
        <dbReference type="EMBL" id="MCE7008535.1"/>
    </source>
</evidence>
<evidence type="ECO:0000313" key="3">
    <source>
        <dbReference type="Proteomes" id="UP001521150"/>
    </source>
</evidence>
<organism evidence="2 3">
    <name type="scientific">Kibdelosporangium philippinense</name>
    <dbReference type="NCBI Taxonomy" id="211113"/>
    <lineage>
        <taxon>Bacteria</taxon>
        <taxon>Bacillati</taxon>
        <taxon>Actinomycetota</taxon>
        <taxon>Actinomycetes</taxon>
        <taxon>Pseudonocardiales</taxon>
        <taxon>Pseudonocardiaceae</taxon>
        <taxon>Kibdelosporangium</taxon>
    </lineage>
</organism>
<dbReference type="Gene3D" id="3.30.1310.10">
    <property type="entry name" value="Nucleoid-associated protein YbaB-like domain"/>
    <property type="match status" value="1"/>
</dbReference>
<feature type="region of interest" description="Disordered" evidence="1">
    <location>
        <begin position="82"/>
        <end position="123"/>
    </location>
</feature>
<proteinExistence type="predicted"/>
<evidence type="ECO:0000256" key="1">
    <source>
        <dbReference type="SAM" id="MobiDB-lite"/>
    </source>
</evidence>
<reference evidence="2 3" key="1">
    <citation type="submission" date="2021-12" db="EMBL/GenBank/DDBJ databases">
        <title>Genome sequence of Kibdelosporangium philippinense ATCC 49844.</title>
        <authorList>
            <person name="Fedorov E.A."/>
            <person name="Omeragic M."/>
            <person name="Shalygina K.F."/>
            <person name="Maclea K.S."/>
        </authorList>
    </citation>
    <scope>NUCLEOTIDE SEQUENCE [LARGE SCALE GENOMIC DNA]</scope>
    <source>
        <strain evidence="2 3">ATCC 49844</strain>
    </source>
</reference>
<dbReference type="Pfam" id="PF02575">
    <property type="entry name" value="YbaB_DNA_bd"/>
    <property type="match status" value="1"/>
</dbReference>
<name>A0ABS8ZL58_9PSEU</name>
<comment type="caution">
    <text evidence="2">The sequence shown here is derived from an EMBL/GenBank/DDBJ whole genome shotgun (WGS) entry which is preliminary data.</text>
</comment>
<sequence>MTGTATSQDGAVTVTVGVAGALVRLSFGPKADQMPKERLASLVMSTARRAQAQAAGQISAIMEPLIGADSDAMHFVNEQIPAVDLPDETEESPPMRRLATLNEDQEGRATRTGTARSSRSHSR</sequence>
<dbReference type="Proteomes" id="UP001521150">
    <property type="component" value="Unassembled WGS sequence"/>
</dbReference>
<dbReference type="RefSeq" id="WP_233730026.1">
    <property type="nucleotide sequence ID" value="NZ_JAJVCN010000003.1"/>
</dbReference>
<dbReference type="SUPFAM" id="SSF82607">
    <property type="entry name" value="YbaB-like"/>
    <property type="match status" value="1"/>
</dbReference>
<dbReference type="InterPro" id="IPR036894">
    <property type="entry name" value="YbaB-like_sf"/>
</dbReference>
<protein>
    <submittedName>
        <fullName evidence="2">YbaB/EbfC family nucleoid-associated protein</fullName>
    </submittedName>
</protein>